<reference evidence="10 11" key="1">
    <citation type="submission" date="2020-03" db="EMBL/GenBank/DDBJ databases">
        <authorList>
            <person name="Wang L."/>
            <person name="He N."/>
            <person name="Li Y."/>
            <person name="Fang Y."/>
            <person name="Zhang F."/>
        </authorList>
    </citation>
    <scope>NUCLEOTIDE SEQUENCE [LARGE SCALE GENOMIC DNA]</scope>
    <source>
        <strain evidence="10 11">36D10-4-7</strain>
    </source>
</reference>
<feature type="domain" description="TonB-dependent transporter Oar-like beta-barrel" evidence="9">
    <location>
        <begin position="428"/>
        <end position="901"/>
    </location>
</feature>
<keyword evidence="3" id="KW-1134">Transmembrane beta strand</keyword>
<keyword evidence="6" id="KW-0998">Cell outer membrane</keyword>
<dbReference type="Pfam" id="PF13620">
    <property type="entry name" value="CarboxypepD_reg"/>
    <property type="match status" value="1"/>
</dbReference>
<keyword evidence="11" id="KW-1185">Reference proteome</keyword>
<dbReference type="InterPro" id="IPR057601">
    <property type="entry name" value="Oar-like_b-barrel"/>
</dbReference>
<dbReference type="InterPro" id="IPR013784">
    <property type="entry name" value="Carb-bd-like_fold"/>
</dbReference>
<keyword evidence="8" id="KW-0732">Signal</keyword>
<dbReference type="Proteomes" id="UP000732399">
    <property type="component" value="Unassembled WGS sequence"/>
</dbReference>
<evidence type="ECO:0000313" key="10">
    <source>
        <dbReference type="EMBL" id="NJR79915.1"/>
    </source>
</evidence>
<dbReference type="InterPro" id="IPR039426">
    <property type="entry name" value="TonB-dep_rcpt-like"/>
</dbReference>
<accession>A0ABX1CUE0</accession>
<evidence type="ECO:0000256" key="6">
    <source>
        <dbReference type="ARBA" id="ARBA00023237"/>
    </source>
</evidence>
<dbReference type="Pfam" id="PF25183">
    <property type="entry name" value="OMP_b-brl_4"/>
    <property type="match status" value="2"/>
</dbReference>
<comment type="subcellular location">
    <subcellularLocation>
        <location evidence="1">Cell outer membrane</location>
        <topology evidence="1">Multi-pass membrane protein</topology>
    </subcellularLocation>
</comment>
<dbReference type="SUPFAM" id="SSF56935">
    <property type="entry name" value="Porins"/>
    <property type="match status" value="1"/>
</dbReference>
<sequence>MSTRIAMRHALSLGISALAVTTASLVAPGAAVAQTTTGQIRGQVRDAAGAAVGGATVTAVNLGTNQTLRAAADANGSYSITGLRPATYDVTITGPDGATFRRRVIVVVGQSATLDARLGAATEPAAPAADGAATPPEAPAAEPAAGDIVVTGSRLRETRTSEVATNVTQEQIRILPQTDRNFLSFAALAPGVRYNDDEQDKGIRSGAATASQVNVFVDGISLKNKLREGGIAGQQNSRGNAFGQLAVQEFRVLTQNYKAEYEQAGSAIITSVTKSGTNEFHGEVFGQYTDRALTQKSYIDKREGNPKPAFERKQYGVSLGGPIIKDKLFFFAAYEGNDQDRAFTVNSTGSADQIAEFNRLSGRNISDFEGTFVSPFRGDFYFGKLTFTPDENQVFDVSFSRREETDIQGFGGNTAFEYAENKRNKVDTYLFKWTYSGEDFVNEFNANHLNYNFNPVAINPDLPSFDYAGTILFGGKDSTRQELQENWAVRDDVTWTGVDNHVIKAGLRMEVTDITINNRAYVQPRYFFRREPNNNLNFAFPAEALLELGNGRIYGSNTQLGMYIQDDWDVTDRLQLNLGVRWDYESNGFNNNYVTPAAAAGALRALPTTFYFDPEDYISDGTDRKPFKGAIAPRFGFSWDINDDQSTVIFGGAGRYYDRNNFNNTVDELSRSINPIGRFRFSADGSPRDGQPTVAWNPSYLTRDGLRALVNANPSVALPELFAVKNNARPPVNDQFSFGVRQRVGVFEASVTGSYQRGRNGYTNIFATRQNNGLGNCCNTAPVIPFGYSNVIVGLDGLDTRYKALFVTLDKNYTKSSGWGLNIAYTLGKAEQNGGDLFSLDALTPDAYGWRNSPGDERHRLVVSGIVDLPAGFQFSTISTLGSGQAYQVVDSTAGASAGASLFTARYPEKNCIKGVAAFCEVNLTLANRIKPFGADSAHEIELAIDVLNAFNNKNFEGFDGGFNNTINPATGQVIDPLLPADAQNATGLLTLPRRIQFRVGYRF</sequence>
<evidence type="ECO:0000259" key="9">
    <source>
        <dbReference type="Pfam" id="PF25183"/>
    </source>
</evidence>
<dbReference type="PANTHER" id="PTHR30069">
    <property type="entry name" value="TONB-DEPENDENT OUTER MEMBRANE RECEPTOR"/>
    <property type="match status" value="1"/>
</dbReference>
<evidence type="ECO:0000256" key="4">
    <source>
        <dbReference type="ARBA" id="ARBA00022692"/>
    </source>
</evidence>
<feature type="region of interest" description="Disordered" evidence="7">
    <location>
        <begin position="125"/>
        <end position="144"/>
    </location>
</feature>
<dbReference type="Gene3D" id="2.60.40.1120">
    <property type="entry name" value="Carboxypeptidase-like, regulatory domain"/>
    <property type="match status" value="1"/>
</dbReference>
<organism evidence="10 11">
    <name type="scientific">Sphingomonas corticis</name>
    <dbReference type="NCBI Taxonomy" id="2722791"/>
    <lineage>
        <taxon>Bacteria</taxon>
        <taxon>Pseudomonadati</taxon>
        <taxon>Pseudomonadota</taxon>
        <taxon>Alphaproteobacteria</taxon>
        <taxon>Sphingomonadales</taxon>
        <taxon>Sphingomonadaceae</taxon>
        <taxon>Sphingomonas</taxon>
    </lineage>
</organism>
<evidence type="ECO:0000256" key="2">
    <source>
        <dbReference type="ARBA" id="ARBA00022448"/>
    </source>
</evidence>
<protein>
    <submittedName>
        <fullName evidence="10">TonB-dependent receptor</fullName>
    </submittedName>
</protein>
<dbReference type="PANTHER" id="PTHR30069:SF46">
    <property type="entry name" value="OAR PROTEIN"/>
    <property type="match status" value="1"/>
</dbReference>
<keyword evidence="2" id="KW-0813">Transport</keyword>
<dbReference type="Gene3D" id="2.40.170.20">
    <property type="entry name" value="TonB-dependent receptor, beta-barrel domain"/>
    <property type="match status" value="1"/>
</dbReference>
<feature type="chain" id="PRO_5045853919" evidence="8">
    <location>
        <begin position="34"/>
        <end position="1004"/>
    </location>
</feature>
<dbReference type="RefSeq" id="WP_168135476.1">
    <property type="nucleotide sequence ID" value="NZ_JAAVJH010000011.1"/>
</dbReference>
<gene>
    <name evidence="10" type="ORF">HBH26_15110</name>
</gene>
<dbReference type="EMBL" id="JAAVJH010000011">
    <property type="protein sequence ID" value="NJR79915.1"/>
    <property type="molecule type" value="Genomic_DNA"/>
</dbReference>
<keyword evidence="5" id="KW-0472">Membrane</keyword>
<feature type="signal peptide" evidence="8">
    <location>
        <begin position="1"/>
        <end position="33"/>
    </location>
</feature>
<name>A0ABX1CUE0_9SPHN</name>
<evidence type="ECO:0000256" key="3">
    <source>
        <dbReference type="ARBA" id="ARBA00022452"/>
    </source>
</evidence>
<proteinExistence type="predicted"/>
<evidence type="ECO:0000256" key="7">
    <source>
        <dbReference type="SAM" id="MobiDB-lite"/>
    </source>
</evidence>
<keyword evidence="4" id="KW-0812">Transmembrane</keyword>
<evidence type="ECO:0000256" key="5">
    <source>
        <dbReference type="ARBA" id="ARBA00023136"/>
    </source>
</evidence>
<evidence type="ECO:0000256" key="8">
    <source>
        <dbReference type="SAM" id="SignalP"/>
    </source>
</evidence>
<evidence type="ECO:0000256" key="1">
    <source>
        <dbReference type="ARBA" id="ARBA00004571"/>
    </source>
</evidence>
<comment type="caution">
    <text evidence="10">The sequence shown here is derived from an EMBL/GenBank/DDBJ whole genome shotgun (WGS) entry which is preliminary data.</text>
</comment>
<dbReference type="SUPFAM" id="SSF49452">
    <property type="entry name" value="Starch-binding domain-like"/>
    <property type="match status" value="1"/>
</dbReference>
<evidence type="ECO:0000313" key="11">
    <source>
        <dbReference type="Proteomes" id="UP000732399"/>
    </source>
</evidence>
<dbReference type="InterPro" id="IPR036942">
    <property type="entry name" value="Beta-barrel_TonB_sf"/>
</dbReference>
<feature type="domain" description="TonB-dependent transporter Oar-like beta-barrel" evidence="9">
    <location>
        <begin position="272"/>
        <end position="348"/>
    </location>
</feature>
<keyword evidence="10" id="KW-0675">Receptor</keyword>